<dbReference type="SUPFAM" id="SSF46785">
    <property type="entry name" value="Winged helix' DNA-binding domain"/>
    <property type="match status" value="1"/>
</dbReference>
<evidence type="ECO:0000313" key="5">
    <source>
        <dbReference type="EMBL" id="VAX31271.1"/>
    </source>
</evidence>
<keyword evidence="1" id="KW-0805">Transcription regulation</keyword>
<dbReference type="PANTHER" id="PTHR43132:SF2">
    <property type="entry name" value="ARSENICAL RESISTANCE OPERON REPRESSOR ARSR-RELATED"/>
    <property type="match status" value="1"/>
</dbReference>
<dbReference type="GO" id="GO:0003677">
    <property type="term" value="F:DNA binding"/>
    <property type="evidence" value="ECO:0007669"/>
    <property type="project" value="UniProtKB-KW"/>
</dbReference>
<proteinExistence type="predicted"/>
<dbReference type="InterPro" id="IPR051011">
    <property type="entry name" value="Metal_resp_trans_reg"/>
</dbReference>
<dbReference type="PRINTS" id="PR00778">
    <property type="entry name" value="HTHARSR"/>
</dbReference>
<evidence type="ECO:0000259" key="4">
    <source>
        <dbReference type="PROSITE" id="PS50987"/>
    </source>
</evidence>
<name>A0A3B1CXJ9_9ZZZZ</name>
<gene>
    <name evidence="5" type="ORF">MNBD_NITROSPINAE05-1371</name>
</gene>
<dbReference type="EMBL" id="UOGG01000147">
    <property type="protein sequence ID" value="VAX31271.1"/>
    <property type="molecule type" value="Genomic_DNA"/>
</dbReference>
<dbReference type="PANTHER" id="PTHR43132">
    <property type="entry name" value="ARSENICAL RESISTANCE OPERON REPRESSOR ARSR-RELATED"/>
    <property type="match status" value="1"/>
</dbReference>
<protein>
    <recommendedName>
        <fullName evidence="4">HTH arsR-type domain-containing protein</fullName>
    </recommendedName>
</protein>
<dbReference type="Pfam" id="PF12840">
    <property type="entry name" value="HTH_20"/>
    <property type="match status" value="1"/>
</dbReference>
<evidence type="ECO:0000256" key="1">
    <source>
        <dbReference type="ARBA" id="ARBA00023015"/>
    </source>
</evidence>
<dbReference type="NCBIfam" id="NF033788">
    <property type="entry name" value="HTH_metalloreg"/>
    <property type="match status" value="1"/>
</dbReference>
<feature type="domain" description="HTH arsR-type" evidence="4">
    <location>
        <begin position="1"/>
        <end position="95"/>
    </location>
</feature>
<dbReference type="SMART" id="SM00418">
    <property type="entry name" value="HTH_ARSR"/>
    <property type="match status" value="1"/>
</dbReference>
<dbReference type="PROSITE" id="PS50987">
    <property type="entry name" value="HTH_ARSR_2"/>
    <property type="match status" value="1"/>
</dbReference>
<dbReference type="InterPro" id="IPR036390">
    <property type="entry name" value="WH_DNA-bd_sf"/>
</dbReference>
<evidence type="ECO:0000256" key="2">
    <source>
        <dbReference type="ARBA" id="ARBA00023125"/>
    </source>
</evidence>
<dbReference type="AlphaFoldDB" id="A0A3B1CXJ9"/>
<dbReference type="GO" id="GO:0003700">
    <property type="term" value="F:DNA-binding transcription factor activity"/>
    <property type="evidence" value="ECO:0007669"/>
    <property type="project" value="InterPro"/>
</dbReference>
<sequence length="112" mass="12156">MEISIAVSALSALAQGSRLGIFRFLVQAGKNGVPAGKIAERLDLPASTLSFHLNQLKQAGLLTCRRESRTLFYSANYDSMNDLLAYLMENCCQGEPEKCDLPALCAPESSED</sequence>
<accession>A0A3B1CXJ9</accession>
<keyword evidence="3" id="KW-0804">Transcription</keyword>
<reference evidence="5" key="1">
    <citation type="submission" date="2018-06" db="EMBL/GenBank/DDBJ databases">
        <authorList>
            <person name="Zhirakovskaya E."/>
        </authorList>
    </citation>
    <scope>NUCLEOTIDE SEQUENCE</scope>
</reference>
<organism evidence="5">
    <name type="scientific">hydrothermal vent metagenome</name>
    <dbReference type="NCBI Taxonomy" id="652676"/>
    <lineage>
        <taxon>unclassified sequences</taxon>
        <taxon>metagenomes</taxon>
        <taxon>ecological metagenomes</taxon>
    </lineage>
</organism>
<dbReference type="InterPro" id="IPR001845">
    <property type="entry name" value="HTH_ArsR_DNA-bd_dom"/>
</dbReference>
<evidence type="ECO:0000256" key="3">
    <source>
        <dbReference type="ARBA" id="ARBA00023163"/>
    </source>
</evidence>
<dbReference type="Gene3D" id="1.10.10.10">
    <property type="entry name" value="Winged helix-like DNA-binding domain superfamily/Winged helix DNA-binding domain"/>
    <property type="match status" value="1"/>
</dbReference>
<keyword evidence="2" id="KW-0238">DNA-binding</keyword>
<dbReference type="CDD" id="cd00090">
    <property type="entry name" value="HTH_ARSR"/>
    <property type="match status" value="1"/>
</dbReference>
<dbReference type="InterPro" id="IPR011991">
    <property type="entry name" value="ArsR-like_HTH"/>
</dbReference>
<dbReference type="InterPro" id="IPR036388">
    <property type="entry name" value="WH-like_DNA-bd_sf"/>
</dbReference>